<proteinExistence type="predicted"/>
<name>A0ABP1HNQ7_9EUKA</name>
<comment type="caution">
    <text evidence="1">The sequence shown here is derived from an EMBL/GenBank/DDBJ whole genome shotgun (WGS) entry which is preliminary data.</text>
</comment>
<gene>
    <name evidence="1" type="ORF">HINF_LOCUS15183</name>
</gene>
<reference evidence="1 2" key="1">
    <citation type="submission" date="2024-07" db="EMBL/GenBank/DDBJ databases">
        <authorList>
            <person name="Akdeniz Z."/>
        </authorList>
    </citation>
    <scope>NUCLEOTIDE SEQUENCE [LARGE SCALE GENOMIC DNA]</scope>
</reference>
<evidence type="ECO:0000313" key="2">
    <source>
        <dbReference type="Proteomes" id="UP001642409"/>
    </source>
</evidence>
<protein>
    <submittedName>
        <fullName evidence="1">Growth_factor receptor cysteine-rich domain superfamily</fullName>
    </submittedName>
</protein>
<evidence type="ECO:0000313" key="1">
    <source>
        <dbReference type="EMBL" id="CAL5997309.1"/>
    </source>
</evidence>
<dbReference type="EMBL" id="CAXDID020000036">
    <property type="protein sequence ID" value="CAL5997309.1"/>
    <property type="molecule type" value="Genomic_DNA"/>
</dbReference>
<keyword evidence="2" id="KW-1185">Reference proteome</keyword>
<keyword evidence="1" id="KW-0675">Receptor</keyword>
<dbReference type="SUPFAM" id="SSF57184">
    <property type="entry name" value="Growth factor receptor domain"/>
    <property type="match status" value="1"/>
</dbReference>
<organism evidence="1 2">
    <name type="scientific">Hexamita inflata</name>
    <dbReference type="NCBI Taxonomy" id="28002"/>
    <lineage>
        <taxon>Eukaryota</taxon>
        <taxon>Metamonada</taxon>
        <taxon>Diplomonadida</taxon>
        <taxon>Hexamitidae</taxon>
        <taxon>Hexamitinae</taxon>
        <taxon>Hexamita</taxon>
    </lineage>
</organism>
<dbReference type="InterPro" id="IPR009030">
    <property type="entry name" value="Growth_fac_rcpt_cys_sf"/>
</dbReference>
<dbReference type="Proteomes" id="UP001642409">
    <property type="component" value="Unassembled WGS sequence"/>
</dbReference>
<accession>A0ABP1HNQ7</accession>
<sequence>MSDTYYEKCCKSQNKHLISNQCIDCDAYGTGYKWDQDLIMCNCVINNCICTSEACCNQIDQTYQSNQCFECSDLYEGSKFENGKCLCDQNQKYVGQPGACIKCSQLVVNGECKSCNDVYGDVAIHIISSSPTAKTCICNPNEWYIGILSDLTSTCQKCPEGINSAGTACVSCKEAYGQGAVLGTEKRCVCDIDQKYVGLLNQPLATCIHCSELVVFGNYDNTCKTCLEHSGIGFIFDIQSNLCKCDESKGFIQVGLKCILCPELLVDGKCLLCKSYDSNAIFVNHACICNSNSITISLSPLQMQMLKPFIMLKNKDANVKVATSVSFQSHV</sequence>